<dbReference type="HOGENOM" id="CLU_3083318_0_0_10"/>
<comment type="caution">
    <text evidence="1">The sequence shown here is derived from an EMBL/GenBank/DDBJ whole genome shotgun (WGS) entry which is preliminary data.</text>
</comment>
<proteinExistence type="predicted"/>
<gene>
    <name evidence="1" type="ORF">HMPREF0673_02358</name>
</gene>
<protein>
    <submittedName>
        <fullName evidence="1">Uncharacterized protein</fullName>
    </submittedName>
</protein>
<reference evidence="1 2" key="1">
    <citation type="submission" date="2011-08" db="EMBL/GenBank/DDBJ databases">
        <authorList>
            <person name="Weinstock G."/>
            <person name="Sodergren E."/>
            <person name="Clifton S."/>
            <person name="Fulton L."/>
            <person name="Fulton B."/>
            <person name="Courtney L."/>
            <person name="Fronick C."/>
            <person name="Harrison M."/>
            <person name="Strong C."/>
            <person name="Farmer C."/>
            <person name="Delahaunty K."/>
            <person name="Markovic C."/>
            <person name="Hall O."/>
            <person name="Minx P."/>
            <person name="Tomlinson C."/>
            <person name="Mitreva M."/>
            <person name="Hou S."/>
            <person name="Chen J."/>
            <person name="Wollam A."/>
            <person name="Pepin K.H."/>
            <person name="Johnson M."/>
            <person name="Bhonagiri V."/>
            <person name="Zhang X."/>
            <person name="Suruliraj S."/>
            <person name="Warren W."/>
            <person name="Chinwalla A."/>
            <person name="Mardis E.R."/>
            <person name="Wilson R.K."/>
        </authorList>
    </citation>
    <scope>NUCLEOTIDE SEQUENCE [LARGE SCALE GENOMIC DNA]</scope>
    <source>
        <strain evidence="1 2">DSM 18206</strain>
    </source>
</reference>
<dbReference type="Proteomes" id="UP000004407">
    <property type="component" value="Unassembled WGS sequence"/>
</dbReference>
<dbReference type="EMBL" id="AFZZ01000199">
    <property type="protein sequence ID" value="EHJ37759.1"/>
    <property type="molecule type" value="Genomic_DNA"/>
</dbReference>
<evidence type="ECO:0000313" key="2">
    <source>
        <dbReference type="Proteomes" id="UP000004407"/>
    </source>
</evidence>
<name>G6B0E0_9BACT</name>
<organism evidence="1 2">
    <name type="scientific">Leyella stercorea DSM 18206</name>
    <dbReference type="NCBI Taxonomy" id="1002367"/>
    <lineage>
        <taxon>Bacteria</taxon>
        <taxon>Pseudomonadati</taxon>
        <taxon>Bacteroidota</taxon>
        <taxon>Bacteroidia</taxon>
        <taxon>Bacteroidales</taxon>
        <taxon>Prevotellaceae</taxon>
        <taxon>Leyella</taxon>
    </lineage>
</organism>
<sequence length="52" mass="6086">MVIRIGRRRHPHRSAQTYASVDADIRIGRRRHPHRSARVRIVILTTLNGKPH</sequence>
<accession>G6B0E0</accession>
<evidence type="ECO:0000313" key="1">
    <source>
        <dbReference type="EMBL" id="EHJ37759.1"/>
    </source>
</evidence>
<dbReference type="AlphaFoldDB" id="G6B0E0"/>